<proteinExistence type="predicted"/>
<feature type="region of interest" description="Disordered" evidence="1">
    <location>
        <begin position="44"/>
        <end position="82"/>
    </location>
</feature>
<evidence type="ECO:0000313" key="2">
    <source>
        <dbReference type="EMBL" id="KAK2842558.1"/>
    </source>
</evidence>
<reference evidence="2" key="1">
    <citation type="submission" date="2023-07" db="EMBL/GenBank/DDBJ databases">
        <title>Chromosome-level Genome Assembly of Striped Snakehead (Channa striata).</title>
        <authorList>
            <person name="Liu H."/>
        </authorList>
    </citation>
    <scope>NUCLEOTIDE SEQUENCE</scope>
    <source>
        <strain evidence="2">Gz</strain>
        <tissue evidence="2">Muscle</tissue>
    </source>
</reference>
<accession>A0AA88SND0</accession>
<gene>
    <name evidence="2" type="ORF">Q5P01_012758</name>
</gene>
<organism evidence="2 3">
    <name type="scientific">Channa striata</name>
    <name type="common">Snakehead murrel</name>
    <name type="synonym">Ophicephalus striatus</name>
    <dbReference type="NCBI Taxonomy" id="64152"/>
    <lineage>
        <taxon>Eukaryota</taxon>
        <taxon>Metazoa</taxon>
        <taxon>Chordata</taxon>
        <taxon>Craniata</taxon>
        <taxon>Vertebrata</taxon>
        <taxon>Euteleostomi</taxon>
        <taxon>Actinopterygii</taxon>
        <taxon>Neopterygii</taxon>
        <taxon>Teleostei</taxon>
        <taxon>Neoteleostei</taxon>
        <taxon>Acanthomorphata</taxon>
        <taxon>Anabantaria</taxon>
        <taxon>Anabantiformes</taxon>
        <taxon>Channoidei</taxon>
        <taxon>Channidae</taxon>
        <taxon>Channa</taxon>
    </lineage>
</organism>
<comment type="caution">
    <text evidence="2">The sequence shown here is derived from an EMBL/GenBank/DDBJ whole genome shotgun (WGS) entry which is preliminary data.</text>
</comment>
<keyword evidence="3" id="KW-1185">Reference proteome</keyword>
<sequence length="82" mass="8952">MSKYFLPDSPSKAKRELLALEAYGMTKPSGLGLSIQVVMAVSGPEQTGSGADGSLAQRLARQTDPRQRSEDLRRHVLGRLLR</sequence>
<dbReference type="EMBL" id="JAUPFM010000009">
    <property type="protein sequence ID" value="KAK2842558.1"/>
    <property type="molecule type" value="Genomic_DNA"/>
</dbReference>
<dbReference type="Proteomes" id="UP001187415">
    <property type="component" value="Unassembled WGS sequence"/>
</dbReference>
<evidence type="ECO:0000313" key="3">
    <source>
        <dbReference type="Proteomes" id="UP001187415"/>
    </source>
</evidence>
<name>A0AA88SND0_CHASR</name>
<dbReference type="AlphaFoldDB" id="A0AA88SND0"/>
<protein>
    <submittedName>
        <fullName evidence="2">Uncharacterized protein</fullName>
    </submittedName>
</protein>
<feature type="compositionally biased region" description="Basic and acidic residues" evidence="1">
    <location>
        <begin position="61"/>
        <end position="74"/>
    </location>
</feature>
<evidence type="ECO:0000256" key="1">
    <source>
        <dbReference type="SAM" id="MobiDB-lite"/>
    </source>
</evidence>